<evidence type="ECO:0000256" key="1">
    <source>
        <dbReference type="ARBA" id="ARBA00004429"/>
    </source>
</evidence>
<keyword evidence="6" id="KW-0997">Cell inner membrane</keyword>
<keyword evidence="5" id="KW-1003">Cell membrane</keyword>
<dbReference type="InterPro" id="IPR050790">
    <property type="entry name" value="ExbB/TolQ_transport"/>
</dbReference>
<proteinExistence type="inferred from homology"/>
<keyword evidence="4 12" id="KW-0813">Transport</keyword>
<evidence type="ECO:0000256" key="4">
    <source>
        <dbReference type="ARBA" id="ARBA00022448"/>
    </source>
</evidence>
<evidence type="ECO:0000256" key="5">
    <source>
        <dbReference type="ARBA" id="ARBA00022475"/>
    </source>
</evidence>
<reference evidence="16" key="1">
    <citation type="journal article" date="2024" name="Int. J. Syst. Evol. Microbiol.">
        <title>Pectobacterium araliae sp. nov., a pathogen causing bacterial soft rot of Japanese angelica tree in Japan.</title>
        <authorList>
            <person name="Sawada H."/>
            <person name="Someya N."/>
            <person name="Morohoshi T."/>
            <person name="Ono M."/>
            <person name="Satou M."/>
        </authorList>
    </citation>
    <scope>NUCLEOTIDE SEQUENCE [LARGE SCALE GENOMIC DNA]</scope>
    <source>
        <strain evidence="16">MAFF 302110</strain>
    </source>
</reference>
<feature type="domain" description="MotA/TolQ/ExbB proton channel" evidence="14">
    <location>
        <begin position="164"/>
        <end position="276"/>
    </location>
</feature>
<evidence type="ECO:0000256" key="3">
    <source>
        <dbReference type="ARBA" id="ARBA00022093"/>
    </source>
</evidence>
<keyword evidence="16" id="KW-1185">Reference proteome</keyword>
<keyword evidence="10 13" id="KW-0472">Membrane</keyword>
<evidence type="ECO:0000256" key="2">
    <source>
        <dbReference type="ARBA" id="ARBA00011471"/>
    </source>
</evidence>
<evidence type="ECO:0000256" key="9">
    <source>
        <dbReference type="ARBA" id="ARBA00022989"/>
    </source>
</evidence>
<evidence type="ECO:0000313" key="15">
    <source>
        <dbReference type="EMBL" id="BES83237.1"/>
    </source>
</evidence>
<evidence type="ECO:0000256" key="11">
    <source>
        <dbReference type="ARBA" id="ARBA00024816"/>
    </source>
</evidence>
<evidence type="ECO:0000256" key="13">
    <source>
        <dbReference type="SAM" id="Phobius"/>
    </source>
</evidence>
<accession>A0AAN0MIZ0</accession>
<name>A0AAN0MIZ0_9GAMM</name>
<feature type="transmembrane region" description="Helical" evidence="13">
    <location>
        <begin position="250"/>
        <end position="271"/>
    </location>
</feature>
<dbReference type="GO" id="GO:0022857">
    <property type="term" value="F:transmembrane transporter activity"/>
    <property type="evidence" value="ECO:0007669"/>
    <property type="project" value="InterPro"/>
</dbReference>
<dbReference type="InterPro" id="IPR002898">
    <property type="entry name" value="MotA_ExbB_proton_chnl"/>
</dbReference>
<dbReference type="KEGG" id="parl:PEC302110_03340"/>
<feature type="transmembrane region" description="Helical" evidence="13">
    <location>
        <begin position="20"/>
        <end position="40"/>
    </location>
</feature>
<keyword evidence="7 13" id="KW-0812">Transmembrane</keyword>
<dbReference type="PANTHER" id="PTHR30625">
    <property type="entry name" value="PROTEIN TOLQ"/>
    <property type="match status" value="1"/>
</dbReference>
<dbReference type="Proteomes" id="UP001377830">
    <property type="component" value="Chromosome"/>
</dbReference>
<comment type="subunit">
    <text evidence="2">The accessory proteins ExbB and ExbD seem to form a complex with TonB.</text>
</comment>
<evidence type="ECO:0000313" key="16">
    <source>
        <dbReference type="Proteomes" id="UP001377830"/>
    </source>
</evidence>
<feature type="transmembrane region" description="Helical" evidence="13">
    <location>
        <begin position="92"/>
        <end position="113"/>
    </location>
</feature>
<evidence type="ECO:0000256" key="10">
    <source>
        <dbReference type="ARBA" id="ARBA00023136"/>
    </source>
</evidence>
<dbReference type="InterPro" id="IPR014164">
    <property type="entry name" value="TonB_ExbB_1"/>
</dbReference>
<dbReference type="Pfam" id="PF01618">
    <property type="entry name" value="MotA_ExbB"/>
    <property type="match status" value="1"/>
</dbReference>
<sequence length="312" mass="33465">MRVNIICEKFSAARLIVRRAVYLCVSLLILCSAAVTTVWAEEGATSSPEALLSTEPATALPAAPSVSVPVAGGPAILNDFSPFTLYQHADSIVKAVIFILVVASILSWTLWVGKTWELALYCRRMKKSLALLSGQTFLAPPLDTPAASCSDMANIALCELEQVKDGLQHRSATPHRSDNVKERVHARILRVEAAEVRRLTRGASVLATTSAVAPFIGLFGTVWGIMHSFISIAQSQTTNLSVVAPGIAEALFATALGLVVAIPAVILYNTVGRQISGYRILLADAITLTMCQLSHELERLDDQKHHTLANVG</sequence>
<comment type="subcellular location">
    <subcellularLocation>
        <location evidence="1">Cell inner membrane</location>
        <topology evidence="1">Multi-pass membrane protein</topology>
    </subcellularLocation>
    <subcellularLocation>
        <location evidence="12">Membrane</location>
        <topology evidence="12">Multi-pass membrane protein</topology>
    </subcellularLocation>
</comment>
<evidence type="ECO:0000256" key="12">
    <source>
        <dbReference type="RuleBase" id="RU004057"/>
    </source>
</evidence>
<evidence type="ECO:0000256" key="7">
    <source>
        <dbReference type="ARBA" id="ARBA00022692"/>
    </source>
</evidence>
<evidence type="ECO:0000256" key="8">
    <source>
        <dbReference type="ARBA" id="ARBA00022927"/>
    </source>
</evidence>
<gene>
    <name evidence="15" type="primary">exbB_1</name>
    <name evidence="15" type="ORF">PEC302110_03340</name>
</gene>
<dbReference type="GO" id="GO:0005886">
    <property type="term" value="C:plasma membrane"/>
    <property type="evidence" value="ECO:0007669"/>
    <property type="project" value="UniProtKB-SubCell"/>
</dbReference>
<comment type="function">
    <text evidence="11">Involved in the TonB-dependent energy-dependent transport of various receptor-bound substrates. Protects ExbD from proteolytic degradation and functionally stabilizes TonB.</text>
</comment>
<dbReference type="NCBIfam" id="TIGR02797">
    <property type="entry name" value="exbB"/>
    <property type="match status" value="1"/>
</dbReference>
<dbReference type="GO" id="GO:0017038">
    <property type="term" value="P:protein import"/>
    <property type="evidence" value="ECO:0007669"/>
    <property type="project" value="TreeGrafter"/>
</dbReference>
<protein>
    <recommendedName>
        <fullName evidence="3">Biopolymer transport protein ExbB</fullName>
    </recommendedName>
</protein>
<comment type="similarity">
    <text evidence="12">Belongs to the exbB/tolQ family.</text>
</comment>
<dbReference type="AlphaFoldDB" id="A0AAN0MIZ0"/>
<evidence type="ECO:0000259" key="14">
    <source>
        <dbReference type="Pfam" id="PF01618"/>
    </source>
</evidence>
<feature type="transmembrane region" description="Helical" evidence="13">
    <location>
        <begin position="205"/>
        <end position="230"/>
    </location>
</feature>
<keyword evidence="8 12" id="KW-0653">Protein transport</keyword>
<keyword evidence="9 13" id="KW-1133">Transmembrane helix</keyword>
<organism evidence="15 16">
    <name type="scientific">Pectobacterium araliae</name>
    <dbReference type="NCBI Taxonomy" id="3073862"/>
    <lineage>
        <taxon>Bacteria</taxon>
        <taxon>Pseudomonadati</taxon>
        <taxon>Pseudomonadota</taxon>
        <taxon>Gammaproteobacteria</taxon>
        <taxon>Enterobacterales</taxon>
        <taxon>Pectobacteriaceae</taxon>
        <taxon>Pectobacterium</taxon>
    </lineage>
</organism>
<evidence type="ECO:0000256" key="6">
    <source>
        <dbReference type="ARBA" id="ARBA00022519"/>
    </source>
</evidence>
<dbReference type="EMBL" id="AP028908">
    <property type="protein sequence ID" value="BES83237.1"/>
    <property type="molecule type" value="Genomic_DNA"/>
</dbReference>
<dbReference type="PANTHER" id="PTHR30625:SF16">
    <property type="entry name" value="BIOPOLYMER TRANSPORT PROTEIN EXBB"/>
    <property type="match status" value="1"/>
</dbReference>
<dbReference type="RefSeq" id="WP_425606622.1">
    <property type="nucleotide sequence ID" value="NZ_AP028908.1"/>
</dbReference>